<sequence>MFGWLTRLWDLKQENAELKELVVTLRELNETDERMLASTMASLNDDMMRGKVWCETYAWHVSKLNEKTRGYIKEYAETYQGIAKERDIHINHDPIPTFDFPTPPPGEIVVRPRDKYRTPIRGTIEIKDLSTYIQPKKEQ</sequence>
<name>A0A1B2IEV1_9CAUD</name>
<proteinExistence type="predicted"/>
<gene>
    <name evidence="1" type="ORF">MACHINA_141</name>
</gene>
<dbReference type="EMBL" id="KX397370">
    <property type="protein sequence ID" value="ANZ49779.1"/>
    <property type="molecule type" value="Genomic_DNA"/>
</dbReference>
<organism evidence="1 2">
    <name type="scientific">Erwinia phage Machina</name>
    <dbReference type="NCBI Taxonomy" id="1883375"/>
    <lineage>
        <taxon>Viruses</taxon>
        <taxon>Duplodnaviria</taxon>
        <taxon>Heunggongvirae</taxon>
        <taxon>Uroviricota</taxon>
        <taxon>Caudoviricetes</taxon>
        <taxon>Chimalliviridae</taxon>
        <taxon>Machinavirus</taxon>
        <taxon>Machinavirus machina</taxon>
    </lineage>
</organism>
<dbReference type="Proteomes" id="UP000229939">
    <property type="component" value="Segment"/>
</dbReference>
<evidence type="ECO:0000313" key="2">
    <source>
        <dbReference type="Proteomes" id="UP000229939"/>
    </source>
</evidence>
<reference evidence="2" key="1">
    <citation type="submission" date="2016-06" db="EMBL/GenBank/DDBJ databases">
        <authorList>
            <person name="Berg J.A."/>
            <person name="Smith H.G."/>
            <person name="Hyde J.R."/>
            <person name="Merrill B.D."/>
            <person name="Sharma R."/>
            <person name="Breakwell D.P."/>
            <person name="Hope S."/>
            <person name="Grose J.H."/>
        </authorList>
    </citation>
    <scope>NUCLEOTIDE SEQUENCE [LARGE SCALE GENOMIC DNA]</scope>
</reference>
<protein>
    <submittedName>
        <fullName evidence="1">Uncharacterized protein</fullName>
    </submittedName>
</protein>
<accession>A0A1B2IEV1</accession>
<evidence type="ECO:0000313" key="1">
    <source>
        <dbReference type="EMBL" id="ANZ49779.1"/>
    </source>
</evidence>
<keyword evidence="2" id="KW-1185">Reference proteome</keyword>